<evidence type="ECO:0000313" key="6">
    <source>
        <dbReference type="Proteomes" id="UP000439022"/>
    </source>
</evidence>
<proteinExistence type="predicted"/>
<keyword evidence="1" id="KW-0805">Transcription regulation</keyword>
<dbReference type="AlphaFoldDB" id="A0A6A8GF53"/>
<dbReference type="PANTHER" id="PTHR34236">
    <property type="entry name" value="DIMETHYL SULFOXIDE REDUCTASE TRANSCRIPTIONAL ACTIVATOR"/>
    <property type="match status" value="1"/>
</dbReference>
<dbReference type="RefSeq" id="WP_151161448.1">
    <property type="nucleotide sequence ID" value="NZ_WKJO01000001.1"/>
</dbReference>
<protein>
    <submittedName>
        <fullName evidence="5">Helix-turn-helix domain-containing protein</fullName>
    </submittedName>
</protein>
<gene>
    <name evidence="5" type="ORF">GJR96_02260</name>
</gene>
<keyword evidence="2" id="KW-0804">Transcription</keyword>
<accession>A0A6A8GF53</accession>
<dbReference type="InterPro" id="IPR036388">
    <property type="entry name" value="WH-like_DNA-bd_sf"/>
</dbReference>
<dbReference type="InterPro" id="IPR007050">
    <property type="entry name" value="HTH_bacterioopsin"/>
</dbReference>
<sequence>MAIVAEILLADPTLPLVGLAQALPSREISVANTVQLDSGHLLVTVSIDDDSKEAFERELDSQPEITDVAPIGKAADGWFYQVTVDGASDLLDAHDPEAFEGVMMDATITGEGVRELKVFSNYEAFSTLRDRCEVYDIPMELLNIASDPENPGERDQFGLTDRQYRALSLAFTGGYYDSPRRMSTQELADKLGITAASTSDLLRRAEQQLISQTLGPKKYLNTLTA</sequence>
<dbReference type="InterPro" id="IPR031803">
    <property type="entry name" value="BAT_GAF/HTH-assoc"/>
</dbReference>
<evidence type="ECO:0000313" key="5">
    <source>
        <dbReference type="EMBL" id="MRX20787.1"/>
    </source>
</evidence>
<name>A0A6A8GF53_9EURY</name>
<feature type="domain" description="HTH bat-type" evidence="3">
    <location>
        <begin position="159"/>
        <end position="210"/>
    </location>
</feature>
<dbReference type="Gene3D" id="1.10.10.10">
    <property type="entry name" value="Winged helix-like DNA-binding domain superfamily/Winged helix DNA-binding domain"/>
    <property type="match status" value="1"/>
</dbReference>
<evidence type="ECO:0000256" key="2">
    <source>
        <dbReference type="ARBA" id="ARBA00023163"/>
    </source>
</evidence>
<evidence type="ECO:0000256" key="1">
    <source>
        <dbReference type="ARBA" id="ARBA00023015"/>
    </source>
</evidence>
<evidence type="ECO:0000259" key="3">
    <source>
        <dbReference type="Pfam" id="PF04967"/>
    </source>
</evidence>
<comment type="caution">
    <text evidence="5">The sequence shown here is derived from an EMBL/GenBank/DDBJ whole genome shotgun (WGS) entry which is preliminary data.</text>
</comment>
<organism evidence="5 6">
    <name type="scientific">Haloferax litoreum</name>
    <dbReference type="NCBI Taxonomy" id="2666140"/>
    <lineage>
        <taxon>Archaea</taxon>
        <taxon>Methanobacteriati</taxon>
        <taxon>Methanobacteriota</taxon>
        <taxon>Stenosarchaea group</taxon>
        <taxon>Halobacteria</taxon>
        <taxon>Halobacteriales</taxon>
        <taxon>Haloferacaceae</taxon>
        <taxon>Haloferax</taxon>
    </lineage>
</organism>
<keyword evidence="6" id="KW-1185">Reference proteome</keyword>
<dbReference type="PANTHER" id="PTHR34236:SF1">
    <property type="entry name" value="DIMETHYL SULFOXIDE REDUCTASE TRANSCRIPTIONAL ACTIVATOR"/>
    <property type="match status" value="1"/>
</dbReference>
<dbReference type="Pfam" id="PF04967">
    <property type="entry name" value="HTH_10"/>
    <property type="match status" value="1"/>
</dbReference>
<dbReference type="EMBL" id="WKJO01000001">
    <property type="protein sequence ID" value="MRX20787.1"/>
    <property type="molecule type" value="Genomic_DNA"/>
</dbReference>
<feature type="domain" description="Bacterioopsin transcriptional activator GAF and HTH associated" evidence="4">
    <location>
        <begin position="7"/>
        <end position="88"/>
    </location>
</feature>
<reference evidence="5 6" key="1">
    <citation type="submission" date="2019-11" db="EMBL/GenBank/DDBJ databases">
        <title>Whole genome sequence of Haloferax sp. MBLA0076.</title>
        <authorList>
            <person name="Seo M.-J."/>
            <person name="Cho E.-S."/>
        </authorList>
    </citation>
    <scope>NUCLEOTIDE SEQUENCE [LARGE SCALE GENOMIC DNA]</scope>
    <source>
        <strain evidence="5 6">MBLA0076</strain>
    </source>
</reference>
<dbReference type="Proteomes" id="UP000439022">
    <property type="component" value="Unassembled WGS sequence"/>
</dbReference>
<dbReference type="Pfam" id="PF15915">
    <property type="entry name" value="BAT"/>
    <property type="match status" value="1"/>
</dbReference>
<evidence type="ECO:0000259" key="4">
    <source>
        <dbReference type="Pfam" id="PF15915"/>
    </source>
</evidence>